<dbReference type="Proteomes" id="UP000006727">
    <property type="component" value="Chromosome 12"/>
</dbReference>
<reference evidence="1 3" key="1">
    <citation type="journal article" date="2008" name="Science">
        <title>The Physcomitrella genome reveals evolutionary insights into the conquest of land by plants.</title>
        <authorList>
            <person name="Rensing S."/>
            <person name="Lang D."/>
            <person name="Zimmer A."/>
            <person name="Terry A."/>
            <person name="Salamov A."/>
            <person name="Shapiro H."/>
            <person name="Nishiyama T."/>
            <person name="Perroud P.-F."/>
            <person name="Lindquist E."/>
            <person name="Kamisugi Y."/>
            <person name="Tanahashi T."/>
            <person name="Sakakibara K."/>
            <person name="Fujita T."/>
            <person name="Oishi K."/>
            <person name="Shin-I T."/>
            <person name="Kuroki Y."/>
            <person name="Toyoda A."/>
            <person name="Suzuki Y."/>
            <person name="Hashimoto A."/>
            <person name="Yamaguchi K."/>
            <person name="Sugano A."/>
            <person name="Kohara Y."/>
            <person name="Fujiyama A."/>
            <person name="Anterola A."/>
            <person name="Aoki S."/>
            <person name="Ashton N."/>
            <person name="Barbazuk W.B."/>
            <person name="Barker E."/>
            <person name="Bennetzen J."/>
            <person name="Bezanilla M."/>
            <person name="Blankenship R."/>
            <person name="Cho S.H."/>
            <person name="Dutcher S."/>
            <person name="Estelle M."/>
            <person name="Fawcett J.A."/>
            <person name="Gundlach H."/>
            <person name="Hanada K."/>
            <person name="Heyl A."/>
            <person name="Hicks K.A."/>
            <person name="Hugh J."/>
            <person name="Lohr M."/>
            <person name="Mayer K."/>
            <person name="Melkozernov A."/>
            <person name="Murata T."/>
            <person name="Nelson D."/>
            <person name="Pils B."/>
            <person name="Prigge M."/>
            <person name="Reiss B."/>
            <person name="Renner T."/>
            <person name="Rombauts S."/>
            <person name="Rushton P."/>
            <person name="Sanderfoot A."/>
            <person name="Schween G."/>
            <person name="Shiu S.-H."/>
            <person name="Stueber K."/>
            <person name="Theodoulou F.L."/>
            <person name="Tu H."/>
            <person name="Van de Peer Y."/>
            <person name="Verrier P.J."/>
            <person name="Waters E."/>
            <person name="Wood A."/>
            <person name="Yang L."/>
            <person name="Cove D."/>
            <person name="Cuming A."/>
            <person name="Hasebe M."/>
            <person name="Lucas S."/>
            <person name="Mishler D.B."/>
            <person name="Reski R."/>
            <person name="Grigoriev I."/>
            <person name="Quatrano R.S."/>
            <person name="Boore J.L."/>
        </authorList>
    </citation>
    <scope>NUCLEOTIDE SEQUENCE [LARGE SCALE GENOMIC DNA]</scope>
    <source>
        <strain evidence="2 3">cv. Gransden 2004</strain>
    </source>
</reference>
<dbReference type="AlphaFoldDB" id="A0A2K1JQ93"/>
<keyword evidence="3" id="KW-1185">Reference proteome</keyword>
<protein>
    <submittedName>
        <fullName evidence="1 2">Uncharacterized protein</fullName>
    </submittedName>
</protein>
<reference evidence="1 3" key="2">
    <citation type="journal article" date="2018" name="Plant J.">
        <title>The Physcomitrella patens chromosome-scale assembly reveals moss genome structure and evolution.</title>
        <authorList>
            <person name="Lang D."/>
            <person name="Ullrich K.K."/>
            <person name="Murat F."/>
            <person name="Fuchs J."/>
            <person name="Jenkins J."/>
            <person name="Haas F.B."/>
            <person name="Piednoel M."/>
            <person name="Gundlach H."/>
            <person name="Van Bel M."/>
            <person name="Meyberg R."/>
            <person name="Vives C."/>
            <person name="Morata J."/>
            <person name="Symeonidi A."/>
            <person name="Hiss M."/>
            <person name="Muchero W."/>
            <person name="Kamisugi Y."/>
            <person name="Saleh O."/>
            <person name="Blanc G."/>
            <person name="Decker E.L."/>
            <person name="van Gessel N."/>
            <person name="Grimwood J."/>
            <person name="Hayes R.D."/>
            <person name="Graham S.W."/>
            <person name="Gunter L.E."/>
            <person name="McDaniel S.F."/>
            <person name="Hoernstein S.N.W."/>
            <person name="Larsson A."/>
            <person name="Li F.W."/>
            <person name="Perroud P.F."/>
            <person name="Phillips J."/>
            <person name="Ranjan P."/>
            <person name="Rokshar D.S."/>
            <person name="Rothfels C.J."/>
            <person name="Schneider L."/>
            <person name="Shu S."/>
            <person name="Stevenson D.W."/>
            <person name="Thummler F."/>
            <person name="Tillich M."/>
            <person name="Villarreal Aguilar J.C."/>
            <person name="Widiez T."/>
            <person name="Wong G.K."/>
            <person name="Wymore A."/>
            <person name="Zhang Y."/>
            <person name="Zimmer A.D."/>
            <person name="Quatrano R.S."/>
            <person name="Mayer K.F.X."/>
            <person name="Goodstein D."/>
            <person name="Casacuberta J.M."/>
            <person name="Vandepoele K."/>
            <person name="Reski R."/>
            <person name="Cuming A.C."/>
            <person name="Tuskan G.A."/>
            <person name="Maumus F."/>
            <person name="Salse J."/>
            <person name="Schmutz J."/>
            <person name="Rensing S.A."/>
        </authorList>
    </citation>
    <scope>NUCLEOTIDE SEQUENCE [LARGE SCALE GENOMIC DNA]</scope>
    <source>
        <strain evidence="2 3">cv. Gransden 2004</strain>
    </source>
</reference>
<evidence type="ECO:0000313" key="2">
    <source>
        <dbReference type="EnsemblPlants" id="PAC:32974936.CDS.1"/>
    </source>
</evidence>
<dbReference type="PaxDb" id="3218-PP1S450_25V6.1"/>
<dbReference type="EnsemblPlants" id="Pp3c12_10580V3.2">
    <property type="protein sequence ID" value="PAC:32974937.CDS.1"/>
    <property type="gene ID" value="Pp3c12_10580"/>
</dbReference>
<dbReference type="InParanoid" id="A0A2K1JQ93"/>
<sequence length="99" mass="10808">MFKTHMPASFQIRVVPLRSSSSVLSIIFASSRFAASLHGGTFSREFVLKFEKCAALAMNSISSCSSTCIGDEALKSEEVSRSLSDSRVMNNYKVVCVCE</sequence>
<organism evidence="1">
    <name type="scientific">Physcomitrium patens</name>
    <name type="common">Spreading-leaved earth moss</name>
    <name type="synonym">Physcomitrella patens</name>
    <dbReference type="NCBI Taxonomy" id="3218"/>
    <lineage>
        <taxon>Eukaryota</taxon>
        <taxon>Viridiplantae</taxon>
        <taxon>Streptophyta</taxon>
        <taxon>Embryophyta</taxon>
        <taxon>Bryophyta</taxon>
        <taxon>Bryophytina</taxon>
        <taxon>Bryopsida</taxon>
        <taxon>Funariidae</taxon>
        <taxon>Funariales</taxon>
        <taxon>Funariaceae</taxon>
        <taxon>Physcomitrium</taxon>
    </lineage>
</organism>
<name>A0A2K1JQ93_PHYPA</name>
<dbReference type="Gramene" id="Pp3c12_10580V3.1">
    <property type="protein sequence ID" value="PAC:32974936.CDS.1"/>
    <property type="gene ID" value="Pp3c12_10580"/>
</dbReference>
<dbReference type="EnsemblPlants" id="Pp3c12_10580V3.1">
    <property type="protein sequence ID" value="PAC:32974936.CDS.1"/>
    <property type="gene ID" value="Pp3c12_10580"/>
</dbReference>
<reference evidence="2" key="3">
    <citation type="submission" date="2020-12" db="UniProtKB">
        <authorList>
            <consortium name="EnsemblPlants"/>
        </authorList>
    </citation>
    <scope>IDENTIFICATION</scope>
</reference>
<proteinExistence type="predicted"/>
<evidence type="ECO:0000313" key="3">
    <source>
        <dbReference type="Proteomes" id="UP000006727"/>
    </source>
</evidence>
<gene>
    <name evidence="1" type="ORF">PHYPA_016091</name>
</gene>
<evidence type="ECO:0000313" key="1">
    <source>
        <dbReference type="EMBL" id="PNR43709.1"/>
    </source>
</evidence>
<accession>A0A2K1JQ93</accession>
<dbReference type="EMBL" id="ABEU02000012">
    <property type="protein sequence ID" value="PNR43709.1"/>
    <property type="molecule type" value="Genomic_DNA"/>
</dbReference>
<dbReference type="Gramene" id="Pp3c12_10580V3.2">
    <property type="protein sequence ID" value="PAC:32974937.CDS.1"/>
    <property type="gene ID" value="Pp3c12_10580"/>
</dbReference>